<dbReference type="EMBL" id="GIKN01003790">
    <property type="protein sequence ID" value="NIE46063.1"/>
    <property type="molecule type" value="Transcribed_RNA"/>
</dbReference>
<organism evidence="2">
    <name type="scientific">Rhipicephalus microplus</name>
    <name type="common">Cattle tick</name>
    <name type="synonym">Boophilus microplus</name>
    <dbReference type="NCBI Taxonomy" id="6941"/>
    <lineage>
        <taxon>Eukaryota</taxon>
        <taxon>Metazoa</taxon>
        <taxon>Ecdysozoa</taxon>
        <taxon>Arthropoda</taxon>
        <taxon>Chelicerata</taxon>
        <taxon>Arachnida</taxon>
        <taxon>Acari</taxon>
        <taxon>Parasitiformes</taxon>
        <taxon>Ixodida</taxon>
        <taxon>Ixodoidea</taxon>
        <taxon>Ixodidae</taxon>
        <taxon>Rhipicephalinae</taxon>
        <taxon>Rhipicephalus</taxon>
        <taxon>Boophilus</taxon>
    </lineage>
</organism>
<dbReference type="VEuPathDB" id="VectorBase:LOC119186165"/>
<sequence length="134" mass="14809">MKTFTLVVACLLVAGAHSGAVLSYGVPAAYSVVHQPVVHHSVIHQPVVYQTAVRTPAVAHHKELVHVPHHEYGYTVEQSKLVQPKSTVVHHDPLTGLPYQQTDYHHAPVVTSSRSSVHHSRPGYVAERTRTYVF</sequence>
<dbReference type="OrthoDB" id="6502447at2759"/>
<reference evidence="2" key="1">
    <citation type="submission" date="2020-03" db="EMBL/GenBank/DDBJ databases">
        <title>A transcriptome and proteome of the tick Rhipicephalus microplus shaped by the genetic composition of its hosts and developmental stage.</title>
        <authorList>
            <person name="Garcia G.R."/>
            <person name="Ribeiro J.M.C."/>
            <person name="Maruyama S.R."/>
            <person name="Gardinasse L.G."/>
            <person name="Nelson K."/>
            <person name="Ferreira B.R."/>
            <person name="Andrade T.G."/>
            <person name="Santos I.K.F.M."/>
        </authorList>
    </citation>
    <scope>NUCLEOTIDE SEQUENCE</scope>
    <source>
        <strain evidence="2">NSGR</strain>
        <tissue evidence="2">Salivary glands</tissue>
    </source>
</reference>
<feature type="signal peptide" evidence="1">
    <location>
        <begin position="1"/>
        <end position="18"/>
    </location>
</feature>
<protein>
    <submittedName>
        <fullName evidence="2">Putative conserved secreted protein</fullName>
    </submittedName>
</protein>
<dbReference type="AlphaFoldDB" id="A0A6G5A743"/>
<name>A0A6G5A743_RHIMP</name>
<evidence type="ECO:0000313" key="2">
    <source>
        <dbReference type="EMBL" id="NIE46063.1"/>
    </source>
</evidence>
<proteinExistence type="predicted"/>
<feature type="chain" id="PRO_5026163167" evidence="1">
    <location>
        <begin position="19"/>
        <end position="134"/>
    </location>
</feature>
<accession>A0A6G5A743</accession>
<keyword evidence="1" id="KW-0732">Signal</keyword>
<evidence type="ECO:0000256" key="1">
    <source>
        <dbReference type="SAM" id="SignalP"/>
    </source>
</evidence>